<sequence>MVIEMSERSFIPLCHLGHKSFHARSEFRR</sequence>
<organism evidence="1 2">
    <name type="scientific">Neomicrococcus lactis</name>
    <dbReference type="NCBI Taxonomy" id="732241"/>
    <lineage>
        <taxon>Bacteria</taxon>
        <taxon>Bacillati</taxon>
        <taxon>Actinomycetota</taxon>
        <taxon>Actinomycetes</taxon>
        <taxon>Micrococcales</taxon>
        <taxon>Micrococcaceae</taxon>
        <taxon>Neomicrococcus</taxon>
    </lineage>
</organism>
<protein>
    <submittedName>
        <fullName evidence="1">Uncharacterized protein</fullName>
    </submittedName>
</protein>
<evidence type="ECO:0000313" key="1">
    <source>
        <dbReference type="EMBL" id="MBB5598819.1"/>
    </source>
</evidence>
<name>A0A7W9DBS7_9MICC</name>
<reference evidence="1 2" key="1">
    <citation type="submission" date="2020-08" db="EMBL/GenBank/DDBJ databases">
        <title>Sequencing the genomes of 1000 actinobacteria strains.</title>
        <authorList>
            <person name="Klenk H.-P."/>
        </authorList>
    </citation>
    <scope>NUCLEOTIDE SEQUENCE [LARGE SCALE GENOMIC DNA]</scope>
    <source>
        <strain evidence="1 2">DSM 23694</strain>
    </source>
</reference>
<keyword evidence="2" id="KW-1185">Reference proteome</keyword>
<dbReference type="Proteomes" id="UP000523863">
    <property type="component" value="Unassembled WGS sequence"/>
</dbReference>
<comment type="caution">
    <text evidence="1">The sequence shown here is derived from an EMBL/GenBank/DDBJ whole genome shotgun (WGS) entry which is preliminary data.</text>
</comment>
<proteinExistence type="predicted"/>
<gene>
    <name evidence="1" type="ORF">BKA12_001899</name>
</gene>
<dbReference type="EMBL" id="JACHBL010000001">
    <property type="protein sequence ID" value="MBB5598819.1"/>
    <property type="molecule type" value="Genomic_DNA"/>
</dbReference>
<dbReference type="AlphaFoldDB" id="A0A7W9DBS7"/>
<accession>A0A7W9DBS7</accession>
<evidence type="ECO:0000313" key="2">
    <source>
        <dbReference type="Proteomes" id="UP000523863"/>
    </source>
</evidence>